<dbReference type="STRING" id="913774.A0A0C3CXJ4"/>
<organism evidence="1 2">
    <name type="scientific">Oidiodendron maius (strain Zn)</name>
    <dbReference type="NCBI Taxonomy" id="913774"/>
    <lineage>
        <taxon>Eukaryota</taxon>
        <taxon>Fungi</taxon>
        <taxon>Dikarya</taxon>
        <taxon>Ascomycota</taxon>
        <taxon>Pezizomycotina</taxon>
        <taxon>Leotiomycetes</taxon>
        <taxon>Leotiomycetes incertae sedis</taxon>
        <taxon>Myxotrichaceae</taxon>
        <taxon>Oidiodendron</taxon>
    </lineage>
</organism>
<proteinExistence type="predicted"/>
<dbReference type="Pfam" id="PF11578">
    <property type="entry name" value="DUF3237"/>
    <property type="match status" value="1"/>
</dbReference>
<protein>
    <submittedName>
        <fullName evidence="1">Uncharacterized protein</fullName>
    </submittedName>
</protein>
<evidence type="ECO:0000313" key="2">
    <source>
        <dbReference type="Proteomes" id="UP000054321"/>
    </source>
</evidence>
<accession>A0A0C3CXJ4</accession>
<keyword evidence="2" id="KW-1185">Reference proteome</keyword>
<reference evidence="1 2" key="1">
    <citation type="submission" date="2014-04" db="EMBL/GenBank/DDBJ databases">
        <authorList>
            <consortium name="DOE Joint Genome Institute"/>
            <person name="Kuo A."/>
            <person name="Martino E."/>
            <person name="Perotto S."/>
            <person name="Kohler A."/>
            <person name="Nagy L.G."/>
            <person name="Floudas D."/>
            <person name="Copeland A."/>
            <person name="Barry K.W."/>
            <person name="Cichocki N."/>
            <person name="Veneault-Fourrey C."/>
            <person name="LaButti K."/>
            <person name="Lindquist E.A."/>
            <person name="Lipzen A."/>
            <person name="Lundell T."/>
            <person name="Morin E."/>
            <person name="Murat C."/>
            <person name="Sun H."/>
            <person name="Tunlid A."/>
            <person name="Henrissat B."/>
            <person name="Grigoriev I.V."/>
            <person name="Hibbett D.S."/>
            <person name="Martin F."/>
            <person name="Nordberg H.P."/>
            <person name="Cantor M.N."/>
            <person name="Hua S.X."/>
        </authorList>
    </citation>
    <scope>NUCLEOTIDE SEQUENCE [LARGE SCALE GENOMIC DNA]</scope>
    <source>
        <strain evidence="1 2">Zn</strain>
    </source>
</reference>
<dbReference type="AlphaFoldDB" id="A0A0C3CXJ4"/>
<dbReference type="PANTHER" id="PTHR37315:SF1">
    <property type="entry name" value="UPF0311 PROTEIN BLR7842"/>
    <property type="match status" value="1"/>
</dbReference>
<name>A0A0C3CXJ4_OIDMZ</name>
<dbReference type="Proteomes" id="UP000054321">
    <property type="component" value="Unassembled WGS sequence"/>
</dbReference>
<dbReference type="InterPro" id="IPR020915">
    <property type="entry name" value="UPF0311"/>
</dbReference>
<dbReference type="Gene3D" id="2.40.160.20">
    <property type="match status" value="1"/>
</dbReference>
<dbReference type="PANTHER" id="PTHR37315">
    <property type="entry name" value="UPF0311 PROTEIN BLR7842"/>
    <property type="match status" value="1"/>
</dbReference>
<dbReference type="OrthoDB" id="2544694at2759"/>
<dbReference type="HOGENOM" id="CLU_096872_1_1_1"/>
<reference evidence="2" key="2">
    <citation type="submission" date="2015-01" db="EMBL/GenBank/DDBJ databases">
        <title>Evolutionary Origins and Diversification of the Mycorrhizal Mutualists.</title>
        <authorList>
            <consortium name="DOE Joint Genome Institute"/>
            <consortium name="Mycorrhizal Genomics Consortium"/>
            <person name="Kohler A."/>
            <person name="Kuo A."/>
            <person name="Nagy L.G."/>
            <person name="Floudas D."/>
            <person name="Copeland A."/>
            <person name="Barry K.W."/>
            <person name="Cichocki N."/>
            <person name="Veneault-Fourrey C."/>
            <person name="LaButti K."/>
            <person name="Lindquist E.A."/>
            <person name="Lipzen A."/>
            <person name="Lundell T."/>
            <person name="Morin E."/>
            <person name="Murat C."/>
            <person name="Riley R."/>
            <person name="Ohm R."/>
            <person name="Sun H."/>
            <person name="Tunlid A."/>
            <person name="Henrissat B."/>
            <person name="Grigoriev I.V."/>
            <person name="Hibbett D.S."/>
            <person name="Martin F."/>
        </authorList>
    </citation>
    <scope>NUCLEOTIDE SEQUENCE [LARGE SCALE GENOMIC DNA]</scope>
    <source>
        <strain evidence="2">Zn</strain>
    </source>
</reference>
<dbReference type="EMBL" id="KN832890">
    <property type="protein sequence ID" value="KIM94402.1"/>
    <property type="molecule type" value="Genomic_DNA"/>
</dbReference>
<sequence length="163" mass="17885">MTPKLDFAFTMRVYLSKENSIAMAKIKSGPSRVVLPITHGSLEGSGLKATILPGGGDWILLDPSTNVSHLDVRTHARTTDGHSIYVHYGGVLKLDDAGNKVIGWAPDAKTTQFGDHDWFTAPVIETDDPAYKWVETSMFVGQGRYIVDEVGTAVEYQIYKVTN</sequence>
<evidence type="ECO:0000313" key="1">
    <source>
        <dbReference type="EMBL" id="KIM94402.1"/>
    </source>
</evidence>
<dbReference type="InParanoid" id="A0A0C3CXJ4"/>
<gene>
    <name evidence="1" type="ORF">OIDMADRAFT_136275</name>
</gene>